<dbReference type="AlphaFoldDB" id="A0A2R6X6V1"/>
<keyword evidence="6 9" id="KW-0378">Hydrolase</keyword>
<dbReference type="EMBL" id="KZ772704">
    <property type="protein sequence ID" value="PTQ41832.1"/>
    <property type="molecule type" value="Genomic_DNA"/>
</dbReference>
<feature type="chain" id="PRO_5015313892" description="folate gamma-glutamyl hydrolase" evidence="10">
    <location>
        <begin position="29"/>
        <end position="343"/>
    </location>
</feature>
<feature type="active site" evidence="9">
    <location>
        <position position="267"/>
    </location>
</feature>
<feature type="active site" description="Nucleophile" evidence="8 9">
    <location>
        <position position="155"/>
    </location>
</feature>
<name>A0A2R6X6V1_MARPO</name>
<dbReference type="Gene3D" id="3.40.50.880">
    <property type="match status" value="1"/>
</dbReference>
<accession>A0A2R6X6V1</accession>
<dbReference type="InterPro" id="IPR029062">
    <property type="entry name" value="Class_I_gatase-like"/>
</dbReference>
<dbReference type="GO" id="GO:0005576">
    <property type="term" value="C:extracellular region"/>
    <property type="evidence" value="ECO:0007669"/>
    <property type="project" value="UniProtKB-SubCell"/>
</dbReference>
<dbReference type="Gramene" id="Mp5g13440.1">
    <property type="protein sequence ID" value="Mp5g13440.1.cds"/>
    <property type="gene ID" value="Mp5g13440"/>
</dbReference>
<comment type="similarity">
    <text evidence="2">Belongs to the peptidase C26 family.</text>
</comment>
<evidence type="ECO:0000256" key="1">
    <source>
        <dbReference type="ARBA" id="ARBA00004239"/>
    </source>
</evidence>
<evidence type="ECO:0000313" key="11">
    <source>
        <dbReference type="EMBL" id="PTQ41832.1"/>
    </source>
</evidence>
<evidence type="ECO:0000256" key="4">
    <source>
        <dbReference type="ARBA" id="ARBA00022525"/>
    </source>
</evidence>
<dbReference type="InterPro" id="IPR015527">
    <property type="entry name" value="Pept_C26_g-glut_hydrolase"/>
</dbReference>
<gene>
    <name evidence="11" type="ORF">MARPO_0032s0037</name>
</gene>
<dbReference type="EC" id="3.4.19.9" evidence="3 9"/>
<evidence type="ECO:0000313" key="12">
    <source>
        <dbReference type="Proteomes" id="UP000244005"/>
    </source>
</evidence>
<feature type="active site" description="Proton donor" evidence="8">
    <location>
        <position position="267"/>
    </location>
</feature>
<dbReference type="PROSITE" id="PS51273">
    <property type="entry name" value="GATASE_TYPE_1"/>
    <property type="match status" value="1"/>
</dbReference>
<sequence>MERSSVSPCRVLLLVLVSQIFLHDTVFGGRIRMPSERLGFDDGSVVRATQPLIGILTGEMDDMIGGFGTYHPGMSYIAASYVKFVESGGARAVPLLHNEPVESLRRKFSVINGLLLPGGDTNMDGGPFLDTVKLLLDWAIEANDKGDYFPVHGTCLGMEVLANVIAQRNMMESCIAKKTPATLQFIDESKKSKSFFKWVPEDVLEKIPTVPLTIMNHKMGITPATFASTKPLADFFEVLTLSPDDYGQMYVSSVQGKKYPVTATMFHPEKNMFEWTYNTIPHSAAAIQLSQSIADYFISEARKSSHAPSSQDEVNNLLVNNYQPVFLGKIPPPIPFEEVYYFG</sequence>
<dbReference type="Pfam" id="PF07722">
    <property type="entry name" value="Peptidase_C26"/>
    <property type="match status" value="1"/>
</dbReference>
<evidence type="ECO:0000256" key="2">
    <source>
        <dbReference type="ARBA" id="ARBA00011083"/>
    </source>
</evidence>
<dbReference type="OrthoDB" id="64220at2759"/>
<evidence type="ECO:0000256" key="3">
    <source>
        <dbReference type="ARBA" id="ARBA00012886"/>
    </source>
</evidence>
<organism evidence="11 12">
    <name type="scientific">Marchantia polymorpha</name>
    <name type="common">Common liverwort</name>
    <name type="synonym">Marchantia aquatica</name>
    <dbReference type="NCBI Taxonomy" id="3197"/>
    <lineage>
        <taxon>Eukaryota</taxon>
        <taxon>Viridiplantae</taxon>
        <taxon>Streptophyta</taxon>
        <taxon>Embryophyta</taxon>
        <taxon>Marchantiophyta</taxon>
        <taxon>Marchantiopsida</taxon>
        <taxon>Marchantiidae</taxon>
        <taxon>Marchantiales</taxon>
        <taxon>Marchantiaceae</taxon>
        <taxon>Marchantia</taxon>
    </lineage>
</organism>
<dbReference type="Proteomes" id="UP000244005">
    <property type="component" value="Unassembled WGS sequence"/>
</dbReference>
<protein>
    <recommendedName>
        <fullName evidence="3 9">folate gamma-glutamyl hydrolase</fullName>
        <ecNumber evidence="3 9">3.4.19.9</ecNumber>
    </recommendedName>
</protein>
<dbReference type="GO" id="GO:0005773">
    <property type="term" value="C:vacuole"/>
    <property type="evidence" value="ECO:0000318"/>
    <property type="project" value="GO_Central"/>
</dbReference>
<keyword evidence="4" id="KW-0964">Secreted</keyword>
<evidence type="ECO:0000256" key="9">
    <source>
        <dbReference type="PROSITE-ProRule" id="PRU00607"/>
    </source>
</evidence>
<keyword evidence="12" id="KW-1185">Reference proteome</keyword>
<dbReference type="FunFam" id="3.40.50.880:FF:000024">
    <property type="entry name" value="Folate gamma-glutamyl hydrolase"/>
    <property type="match status" value="1"/>
</dbReference>
<dbReference type="PROSITE" id="PS51275">
    <property type="entry name" value="PEPTIDASE_C26_GGH"/>
    <property type="match status" value="1"/>
</dbReference>
<feature type="signal peptide" evidence="10">
    <location>
        <begin position="1"/>
        <end position="28"/>
    </location>
</feature>
<dbReference type="OMA" id="NRFQWDR"/>
<comment type="catalytic activity">
    <reaction evidence="7 9">
        <text>(6S)-5,6,7,8-tetrahydrofolyl-(gamma-L-Glu)(n) + (n-1) H2O = (6S)-5,6,7,8-tetrahydrofolate + (n-1) L-glutamate</text>
        <dbReference type="Rhea" id="RHEA:56784"/>
        <dbReference type="Rhea" id="RHEA-COMP:14738"/>
        <dbReference type="ChEBI" id="CHEBI:15377"/>
        <dbReference type="ChEBI" id="CHEBI:29985"/>
        <dbReference type="ChEBI" id="CHEBI:57453"/>
        <dbReference type="ChEBI" id="CHEBI:141005"/>
        <dbReference type="EC" id="3.4.19.9"/>
    </reaction>
</comment>
<dbReference type="GO" id="GO:0034722">
    <property type="term" value="F:gamma-glutamyl-peptidase activity"/>
    <property type="evidence" value="ECO:0000318"/>
    <property type="project" value="GO_Central"/>
</dbReference>
<dbReference type="SUPFAM" id="SSF52317">
    <property type="entry name" value="Class I glutamine amidotransferase-like"/>
    <property type="match status" value="1"/>
</dbReference>
<evidence type="ECO:0000256" key="8">
    <source>
        <dbReference type="PIRSR" id="PIRSR615527-1"/>
    </source>
</evidence>
<evidence type="ECO:0000256" key="6">
    <source>
        <dbReference type="ARBA" id="ARBA00022801"/>
    </source>
</evidence>
<evidence type="ECO:0000256" key="10">
    <source>
        <dbReference type="SAM" id="SignalP"/>
    </source>
</evidence>
<reference evidence="12" key="1">
    <citation type="journal article" date="2017" name="Cell">
        <title>Insights into land plant evolution garnered from the Marchantia polymorpha genome.</title>
        <authorList>
            <person name="Bowman J.L."/>
            <person name="Kohchi T."/>
            <person name="Yamato K.T."/>
            <person name="Jenkins J."/>
            <person name="Shu S."/>
            <person name="Ishizaki K."/>
            <person name="Yamaoka S."/>
            <person name="Nishihama R."/>
            <person name="Nakamura Y."/>
            <person name="Berger F."/>
            <person name="Adam C."/>
            <person name="Aki S.S."/>
            <person name="Althoff F."/>
            <person name="Araki T."/>
            <person name="Arteaga-Vazquez M.A."/>
            <person name="Balasubrmanian S."/>
            <person name="Barry K."/>
            <person name="Bauer D."/>
            <person name="Boehm C.R."/>
            <person name="Briginshaw L."/>
            <person name="Caballero-Perez J."/>
            <person name="Catarino B."/>
            <person name="Chen F."/>
            <person name="Chiyoda S."/>
            <person name="Chovatia M."/>
            <person name="Davies K.M."/>
            <person name="Delmans M."/>
            <person name="Demura T."/>
            <person name="Dierschke T."/>
            <person name="Dolan L."/>
            <person name="Dorantes-Acosta A.E."/>
            <person name="Eklund D.M."/>
            <person name="Florent S.N."/>
            <person name="Flores-Sandoval E."/>
            <person name="Fujiyama A."/>
            <person name="Fukuzawa H."/>
            <person name="Galik B."/>
            <person name="Grimanelli D."/>
            <person name="Grimwood J."/>
            <person name="Grossniklaus U."/>
            <person name="Hamada T."/>
            <person name="Haseloff J."/>
            <person name="Hetherington A.J."/>
            <person name="Higo A."/>
            <person name="Hirakawa Y."/>
            <person name="Hundley H.N."/>
            <person name="Ikeda Y."/>
            <person name="Inoue K."/>
            <person name="Inoue S.I."/>
            <person name="Ishida S."/>
            <person name="Jia Q."/>
            <person name="Kakita M."/>
            <person name="Kanazawa T."/>
            <person name="Kawai Y."/>
            <person name="Kawashima T."/>
            <person name="Kennedy M."/>
            <person name="Kinose K."/>
            <person name="Kinoshita T."/>
            <person name="Kohara Y."/>
            <person name="Koide E."/>
            <person name="Komatsu K."/>
            <person name="Kopischke S."/>
            <person name="Kubo M."/>
            <person name="Kyozuka J."/>
            <person name="Lagercrantz U."/>
            <person name="Lin S.S."/>
            <person name="Lindquist E."/>
            <person name="Lipzen A.M."/>
            <person name="Lu C.W."/>
            <person name="De Luna E."/>
            <person name="Martienssen R.A."/>
            <person name="Minamino N."/>
            <person name="Mizutani M."/>
            <person name="Mizutani M."/>
            <person name="Mochizuki N."/>
            <person name="Monte I."/>
            <person name="Mosher R."/>
            <person name="Nagasaki H."/>
            <person name="Nakagami H."/>
            <person name="Naramoto S."/>
            <person name="Nishitani K."/>
            <person name="Ohtani M."/>
            <person name="Okamoto T."/>
            <person name="Okumura M."/>
            <person name="Phillips J."/>
            <person name="Pollak B."/>
            <person name="Reinders A."/>
            <person name="Rovekamp M."/>
            <person name="Sano R."/>
            <person name="Sawa S."/>
            <person name="Schmid M.W."/>
            <person name="Shirakawa M."/>
            <person name="Solano R."/>
            <person name="Spunde A."/>
            <person name="Suetsugu N."/>
            <person name="Sugano S."/>
            <person name="Sugiyama A."/>
            <person name="Sun R."/>
            <person name="Suzuki Y."/>
            <person name="Takenaka M."/>
            <person name="Takezawa D."/>
            <person name="Tomogane H."/>
            <person name="Tsuzuki M."/>
            <person name="Ueda T."/>
            <person name="Umeda M."/>
            <person name="Ward J.M."/>
            <person name="Watanabe Y."/>
            <person name="Yazaki K."/>
            <person name="Yokoyama R."/>
            <person name="Yoshitake Y."/>
            <person name="Yotsui I."/>
            <person name="Zachgo S."/>
            <person name="Schmutz J."/>
        </authorList>
    </citation>
    <scope>NUCLEOTIDE SEQUENCE [LARGE SCALE GENOMIC DNA]</scope>
    <source>
        <strain evidence="12">Tak-1</strain>
    </source>
</reference>
<dbReference type="PANTHER" id="PTHR11315">
    <property type="entry name" value="PROTEASE FAMILY C26 GAMMA-GLUTAMYL HYDROLASE"/>
    <property type="match status" value="1"/>
</dbReference>
<evidence type="ECO:0000256" key="7">
    <source>
        <dbReference type="ARBA" id="ARBA00051589"/>
    </source>
</evidence>
<dbReference type="PANTHER" id="PTHR11315:SF0">
    <property type="entry name" value="FOLATE GAMMA-GLUTAMYL HYDROLASE"/>
    <property type="match status" value="1"/>
</dbReference>
<dbReference type="InterPro" id="IPR011697">
    <property type="entry name" value="Peptidase_C26"/>
</dbReference>
<evidence type="ECO:0000256" key="5">
    <source>
        <dbReference type="ARBA" id="ARBA00022729"/>
    </source>
</evidence>
<keyword evidence="5 10" id="KW-0732">Signal</keyword>
<comment type="subcellular location">
    <subcellularLocation>
        <location evidence="1">Secreted</location>
        <location evidence="1">Extracellular space</location>
    </subcellularLocation>
</comment>
<proteinExistence type="inferred from homology"/>
<dbReference type="GO" id="GO:0046900">
    <property type="term" value="P:tetrahydrofolylpolyglutamate metabolic process"/>
    <property type="evidence" value="ECO:0000318"/>
    <property type="project" value="GO_Central"/>
</dbReference>